<feature type="signal peptide" evidence="1">
    <location>
        <begin position="1"/>
        <end position="21"/>
    </location>
</feature>
<feature type="chain" id="PRO_5032866646" evidence="1">
    <location>
        <begin position="22"/>
        <end position="185"/>
    </location>
</feature>
<reference evidence="3 4" key="1">
    <citation type="submission" date="2020-07" db="EMBL/GenBank/DDBJ databases">
        <authorList>
            <person name="Feng X."/>
        </authorList>
    </citation>
    <scope>NUCLEOTIDE SEQUENCE [LARGE SCALE GENOMIC DNA]</scope>
    <source>
        <strain evidence="3 4">JCM31066</strain>
    </source>
</reference>
<dbReference type="RefSeq" id="WP_185674196.1">
    <property type="nucleotide sequence ID" value="NZ_JACHVB010000012.1"/>
</dbReference>
<organism evidence="3 4">
    <name type="scientific">Ruficoccus amylovorans</name>
    <dbReference type="NCBI Taxonomy" id="1804625"/>
    <lineage>
        <taxon>Bacteria</taxon>
        <taxon>Pseudomonadati</taxon>
        <taxon>Verrucomicrobiota</taxon>
        <taxon>Opitutia</taxon>
        <taxon>Puniceicoccales</taxon>
        <taxon>Cerasicoccaceae</taxon>
        <taxon>Ruficoccus</taxon>
    </lineage>
</organism>
<evidence type="ECO:0000259" key="2">
    <source>
        <dbReference type="Pfam" id="PF11827"/>
    </source>
</evidence>
<gene>
    <name evidence="3" type="ORF">H5P28_02920</name>
</gene>
<dbReference type="Pfam" id="PF11827">
    <property type="entry name" value="DUF3347"/>
    <property type="match status" value="1"/>
</dbReference>
<feature type="domain" description="DUF3347" evidence="2">
    <location>
        <begin position="36"/>
        <end position="119"/>
    </location>
</feature>
<dbReference type="AlphaFoldDB" id="A0A842HA67"/>
<proteinExistence type="predicted"/>
<protein>
    <submittedName>
        <fullName evidence="3">DUF3347 domain-containing protein</fullName>
    </submittedName>
</protein>
<sequence>MKTKNILALGLSLLLTNLLHAGDEVLAPGFVSALVPGYLSIEKGLAADDLPAAQKGAKGFLAVMDKAPDASKGAGRADEHLSKLAQAIAGAKDLAAAREAFQGLSVGMERLITHVGVSDDSSLYLLHCPMAFDGKGASWIQDDKSVANPYYGQKMLRCGSVQKQIAGETSEMNALGRPPVFVPAR</sequence>
<keyword evidence="4" id="KW-1185">Reference proteome</keyword>
<dbReference type="Proteomes" id="UP000546464">
    <property type="component" value="Unassembled WGS sequence"/>
</dbReference>
<dbReference type="InterPro" id="IPR021782">
    <property type="entry name" value="DUF3347"/>
</dbReference>
<evidence type="ECO:0000256" key="1">
    <source>
        <dbReference type="SAM" id="SignalP"/>
    </source>
</evidence>
<evidence type="ECO:0000313" key="4">
    <source>
        <dbReference type="Proteomes" id="UP000546464"/>
    </source>
</evidence>
<accession>A0A842HA67</accession>
<evidence type="ECO:0000313" key="3">
    <source>
        <dbReference type="EMBL" id="MBC2593205.1"/>
    </source>
</evidence>
<keyword evidence="1" id="KW-0732">Signal</keyword>
<name>A0A842HA67_9BACT</name>
<dbReference type="EMBL" id="JACHVB010000012">
    <property type="protein sequence ID" value="MBC2593205.1"/>
    <property type="molecule type" value="Genomic_DNA"/>
</dbReference>
<comment type="caution">
    <text evidence="3">The sequence shown here is derived from an EMBL/GenBank/DDBJ whole genome shotgun (WGS) entry which is preliminary data.</text>
</comment>